<evidence type="ECO:0000313" key="4">
    <source>
        <dbReference type="Proteomes" id="UP000734854"/>
    </source>
</evidence>
<dbReference type="Pfam" id="PF04857">
    <property type="entry name" value="CAF1"/>
    <property type="match status" value="1"/>
</dbReference>
<dbReference type="EMBL" id="JACMSC010000001">
    <property type="protein sequence ID" value="KAG6536784.1"/>
    <property type="molecule type" value="Genomic_DNA"/>
</dbReference>
<dbReference type="AlphaFoldDB" id="A0A8J5I684"/>
<dbReference type="PANTHER" id="PTHR15092">
    <property type="entry name" value="POLY A -SPECIFIC RIBONUCLEASE/TARGET OF EGR1, MEMBER 1"/>
    <property type="match status" value="1"/>
</dbReference>
<dbReference type="InterPro" id="IPR051181">
    <property type="entry name" value="CAF1_poly(A)_ribonucleases"/>
</dbReference>
<keyword evidence="4" id="KW-1185">Reference proteome</keyword>
<accession>A0A8J5I684</accession>
<dbReference type="InterPro" id="IPR036397">
    <property type="entry name" value="RNaseH_sf"/>
</dbReference>
<dbReference type="InterPro" id="IPR006941">
    <property type="entry name" value="RNase_CAF1"/>
</dbReference>
<dbReference type="Gene3D" id="3.30.420.10">
    <property type="entry name" value="Ribonuclease H-like superfamily/Ribonuclease H"/>
    <property type="match status" value="1"/>
</dbReference>
<comment type="cofactor">
    <cofactor evidence="1">
        <name>a divalent metal cation</name>
        <dbReference type="ChEBI" id="CHEBI:60240"/>
    </cofactor>
</comment>
<dbReference type="PANTHER" id="PTHR15092:SF22">
    <property type="entry name" value="POLY(A)-SPECIFIC RIBONUCLEASE PNLDC1"/>
    <property type="match status" value="1"/>
</dbReference>
<evidence type="ECO:0000256" key="2">
    <source>
        <dbReference type="ARBA" id="ARBA00008372"/>
    </source>
</evidence>
<organism evidence="3 4">
    <name type="scientific">Zingiber officinale</name>
    <name type="common">Ginger</name>
    <name type="synonym">Amomum zingiber</name>
    <dbReference type="NCBI Taxonomy" id="94328"/>
    <lineage>
        <taxon>Eukaryota</taxon>
        <taxon>Viridiplantae</taxon>
        <taxon>Streptophyta</taxon>
        <taxon>Embryophyta</taxon>
        <taxon>Tracheophyta</taxon>
        <taxon>Spermatophyta</taxon>
        <taxon>Magnoliopsida</taxon>
        <taxon>Liliopsida</taxon>
        <taxon>Zingiberales</taxon>
        <taxon>Zingiberaceae</taxon>
        <taxon>Zingiber</taxon>
    </lineage>
</organism>
<protein>
    <submittedName>
        <fullName evidence="3">Uncharacterized protein</fullName>
    </submittedName>
</protein>
<dbReference type="GO" id="GO:0000175">
    <property type="term" value="F:3'-5'-RNA exonuclease activity"/>
    <property type="evidence" value="ECO:0007669"/>
    <property type="project" value="TreeGrafter"/>
</dbReference>
<dbReference type="GO" id="GO:0003723">
    <property type="term" value="F:RNA binding"/>
    <property type="evidence" value="ECO:0007669"/>
    <property type="project" value="TreeGrafter"/>
</dbReference>
<comment type="caution">
    <text evidence="3">The sequence shown here is derived from an EMBL/GenBank/DDBJ whole genome shotgun (WGS) entry which is preliminary data.</text>
</comment>
<comment type="similarity">
    <text evidence="2">Belongs to the CAF1 family.</text>
</comment>
<gene>
    <name evidence="3" type="ORF">ZIOFF_001853</name>
</gene>
<dbReference type="Proteomes" id="UP000734854">
    <property type="component" value="Unassembled WGS sequence"/>
</dbReference>
<evidence type="ECO:0000313" key="3">
    <source>
        <dbReference type="EMBL" id="KAG6536784.1"/>
    </source>
</evidence>
<dbReference type="InterPro" id="IPR012337">
    <property type="entry name" value="RNaseH-like_sf"/>
</dbReference>
<reference evidence="3 4" key="1">
    <citation type="submission" date="2020-08" db="EMBL/GenBank/DDBJ databases">
        <title>Plant Genome Project.</title>
        <authorList>
            <person name="Zhang R.-G."/>
        </authorList>
    </citation>
    <scope>NUCLEOTIDE SEQUENCE [LARGE SCALE GENOMIC DNA]</scope>
    <source>
        <tissue evidence="3">Rhizome</tissue>
    </source>
</reference>
<name>A0A8J5I684_ZINOF</name>
<dbReference type="SUPFAM" id="SSF53098">
    <property type="entry name" value="Ribonuclease H-like"/>
    <property type="match status" value="1"/>
</dbReference>
<evidence type="ECO:0000256" key="1">
    <source>
        <dbReference type="ARBA" id="ARBA00001968"/>
    </source>
</evidence>
<proteinExistence type="inferred from homology"/>
<sequence>MPLLRPFSTDVPGGGSMAVKQVTRSNFNAALESLRACVEESDFVVVDLEMTDVTSAPWRDPFEFDRSDVRYLKLKDSAEKFAVVQFGVCPFRWDSSKGSFFAHPHNFYIFPRKELPLHGPPDDFLWQVTSIDFLTKYQFDFNACIYEVSCAVEQEGEALKGLSSEYLEGLANSFCNFEEPVDTPIA</sequence>